<protein>
    <submittedName>
        <fullName evidence="2">Uncharacterized protein</fullName>
    </submittedName>
</protein>
<comment type="caution">
    <text evidence="2">The sequence shown here is derived from an EMBL/GenBank/DDBJ whole genome shotgun (WGS) entry which is preliminary data.</text>
</comment>
<reference evidence="2" key="1">
    <citation type="submission" date="2022-12" db="EMBL/GenBank/DDBJ databases">
        <title>Reference genome sequencing for broad-spectrum identification of bacterial and archaeal isolates by mass spectrometry.</title>
        <authorList>
            <person name="Sekiguchi Y."/>
            <person name="Tourlousse D.M."/>
        </authorList>
    </citation>
    <scope>NUCLEOTIDE SEQUENCE</scope>
    <source>
        <strain evidence="2">10succ1</strain>
    </source>
</reference>
<sequence length="72" mass="8180">MKEITRLTYEKGLMEMSRGESILQALAIIAMIGFIIWNIKLIMEPLAEIEVSEDKVEKIKGKKELKVSSAEI</sequence>
<keyword evidence="1" id="KW-0472">Membrane</keyword>
<dbReference type="AlphaFoldDB" id="A0A9W6LNZ0"/>
<keyword evidence="1" id="KW-0812">Transmembrane</keyword>
<evidence type="ECO:0000313" key="2">
    <source>
        <dbReference type="EMBL" id="GLI57871.1"/>
    </source>
</evidence>
<dbReference type="Proteomes" id="UP001144471">
    <property type="component" value="Unassembled WGS sequence"/>
</dbReference>
<gene>
    <name evidence="2" type="ORF">PM10SUCC1_33850</name>
</gene>
<organism evidence="2 3">
    <name type="scientific">Propionigenium maris DSM 9537</name>
    <dbReference type="NCBI Taxonomy" id="1123000"/>
    <lineage>
        <taxon>Bacteria</taxon>
        <taxon>Fusobacteriati</taxon>
        <taxon>Fusobacteriota</taxon>
        <taxon>Fusobacteriia</taxon>
        <taxon>Fusobacteriales</taxon>
        <taxon>Fusobacteriaceae</taxon>
        <taxon>Propionigenium</taxon>
    </lineage>
</organism>
<feature type="transmembrane region" description="Helical" evidence="1">
    <location>
        <begin position="21"/>
        <end position="39"/>
    </location>
</feature>
<keyword evidence="3" id="KW-1185">Reference proteome</keyword>
<accession>A0A9W6LNZ0</accession>
<dbReference type="EMBL" id="BSDY01000027">
    <property type="protein sequence ID" value="GLI57871.1"/>
    <property type="molecule type" value="Genomic_DNA"/>
</dbReference>
<name>A0A9W6LNZ0_9FUSO</name>
<proteinExistence type="predicted"/>
<dbReference type="RefSeq" id="WP_281837546.1">
    <property type="nucleotide sequence ID" value="NZ_BSDY01000027.1"/>
</dbReference>
<evidence type="ECO:0000313" key="3">
    <source>
        <dbReference type="Proteomes" id="UP001144471"/>
    </source>
</evidence>
<evidence type="ECO:0000256" key="1">
    <source>
        <dbReference type="SAM" id="Phobius"/>
    </source>
</evidence>
<keyword evidence="1" id="KW-1133">Transmembrane helix</keyword>